<dbReference type="Pfam" id="PF01261">
    <property type="entry name" value="AP_endonuc_2"/>
    <property type="match status" value="1"/>
</dbReference>
<dbReference type="PANTHER" id="PTHR12110:SF53">
    <property type="entry name" value="BLR5974 PROTEIN"/>
    <property type="match status" value="1"/>
</dbReference>
<protein>
    <recommendedName>
        <fullName evidence="1">Xylose isomerase-like TIM barrel domain-containing protein</fullName>
    </recommendedName>
</protein>
<evidence type="ECO:0000313" key="2">
    <source>
        <dbReference type="EMBL" id="SVD19565.1"/>
    </source>
</evidence>
<dbReference type="AlphaFoldDB" id="A0A382TCP7"/>
<dbReference type="EMBL" id="UINC01135426">
    <property type="protein sequence ID" value="SVD19565.1"/>
    <property type="molecule type" value="Genomic_DNA"/>
</dbReference>
<feature type="domain" description="Xylose isomerase-like TIM barrel" evidence="1">
    <location>
        <begin position="23"/>
        <end position="248"/>
    </location>
</feature>
<name>A0A382TCP7_9ZZZZ</name>
<evidence type="ECO:0000259" key="1">
    <source>
        <dbReference type="Pfam" id="PF01261"/>
    </source>
</evidence>
<feature type="non-terminal residue" evidence="2">
    <location>
        <position position="252"/>
    </location>
</feature>
<accession>A0A382TCP7</accession>
<reference evidence="2" key="1">
    <citation type="submission" date="2018-05" db="EMBL/GenBank/DDBJ databases">
        <authorList>
            <person name="Lanie J.A."/>
            <person name="Ng W.-L."/>
            <person name="Kazmierczak K.M."/>
            <person name="Andrzejewski T.M."/>
            <person name="Davidsen T.M."/>
            <person name="Wayne K.J."/>
            <person name="Tettelin H."/>
            <person name="Glass J.I."/>
            <person name="Rusch D."/>
            <person name="Podicherti R."/>
            <person name="Tsui H.-C.T."/>
            <person name="Winkler M.E."/>
        </authorList>
    </citation>
    <scope>NUCLEOTIDE SEQUENCE</scope>
</reference>
<dbReference type="SUPFAM" id="SSF51658">
    <property type="entry name" value="Xylose isomerase-like"/>
    <property type="match status" value="1"/>
</dbReference>
<dbReference type="InterPro" id="IPR050312">
    <property type="entry name" value="IolE/XylAMocC-like"/>
</dbReference>
<gene>
    <name evidence="2" type="ORF">METZ01_LOCUS372419</name>
</gene>
<dbReference type="Gene3D" id="3.20.20.150">
    <property type="entry name" value="Divalent-metal-dependent TIM barrel enzymes"/>
    <property type="match status" value="1"/>
</dbReference>
<proteinExistence type="predicted"/>
<organism evidence="2">
    <name type="scientific">marine metagenome</name>
    <dbReference type="NCBI Taxonomy" id="408172"/>
    <lineage>
        <taxon>unclassified sequences</taxon>
        <taxon>metagenomes</taxon>
        <taxon>ecological metagenomes</taxon>
    </lineage>
</organism>
<dbReference type="InterPro" id="IPR036237">
    <property type="entry name" value="Xyl_isomerase-like_sf"/>
</dbReference>
<dbReference type="InterPro" id="IPR013022">
    <property type="entry name" value="Xyl_isomerase-like_TIM-brl"/>
</dbReference>
<dbReference type="PANTHER" id="PTHR12110">
    <property type="entry name" value="HYDROXYPYRUVATE ISOMERASE"/>
    <property type="match status" value="1"/>
</dbReference>
<sequence length="252" mass="27930">MPFKFTGFPDEAEKSLDAQISTLKEVGWSAIELRLLDGKNVCDQTDDEWSRTWEHLQSEGIEVVGFGGQIGNWARPITSDFQADLDEIRRVAPRMQAAGTKFLRIMSYPNDEENPLNDADWKAETVRRLKELSAIAEGEGIVLAHENCSGYGASAEGYLGLVEAVGSPALQLILDTGNNSLHDNDVEVTWDFYQACRQEITHVHVKCAKPSEDGGEHVTCHVDEDPVQGRIFADLEATGYDGWLSIEPHIKA</sequence>